<evidence type="ECO:0000313" key="2">
    <source>
        <dbReference type="EMBL" id="TNG91947.1"/>
    </source>
</evidence>
<reference evidence="1 3" key="1">
    <citation type="submission" date="2019-03" db="EMBL/GenBank/DDBJ databases">
        <title>Genomic Encyclopedia of Type Strains, Phase IV (KMG-IV): sequencing the most valuable type-strain genomes for metagenomic binning, comparative biology and taxonomic classification.</title>
        <authorList>
            <person name="Goeker M."/>
        </authorList>
    </citation>
    <scope>NUCLEOTIDE SEQUENCE [LARGE SCALE GENOMIC DNA]</scope>
    <source>
        <strain evidence="1 3">DSM 28140</strain>
    </source>
</reference>
<dbReference type="EMBL" id="SMCP01000002">
    <property type="protein sequence ID" value="TCV89188.1"/>
    <property type="molecule type" value="Genomic_DNA"/>
</dbReference>
<proteinExistence type="predicted"/>
<sequence>MAKKLTQKQQELLSNLSAETLLDLVKTLMSSNDMVNNYVVREYLSSKADAVKAIEREYRKRARRRPVYDYWQSHTFFIELAQDIGDPLFQLSAQEPDAVFKLIRTLLQDVERLCEAHDTSSGSWFEYVSVLHQTWLKAACLLFKQQKLPNLGRHYVELYDSDDHFEASVLTDDLHLLGHQALQVIRDYLCLLDGEERYRNEAIVISIALKDLEFLAQHYQTKRFSNTPSLLKYAELLIDELLLDQAVEVLTLCNDNNQFNRVEREQGNRLLLRVYQEEGNAAEAKALCRACFAKTASVFYYTEYLKLAPQQSEAERQDFLQLARTHGEGYYIKLLLELGEGKVLDQLLLELQTQQADSWYEQYKSQLSVSLLRRETSKLAKLGFAVSAVILRRVLVANVLKNALSQYYQYAVSDLKKSFDYAKALPADSTLESQQAFLQRIYAQHYRKHSFWQRCLETLPQIDHMLTKSA</sequence>
<dbReference type="EMBL" id="VDGV01000044">
    <property type="protein sequence ID" value="TNG91947.1"/>
    <property type="molecule type" value="Genomic_DNA"/>
</dbReference>
<gene>
    <name evidence="1" type="ORF">EDC16_10264</name>
    <name evidence="2" type="ORF">FHQ21_06190</name>
</gene>
<organism evidence="1 3">
    <name type="scientific">Testudinibacter aquarius</name>
    <dbReference type="NCBI Taxonomy" id="1524974"/>
    <lineage>
        <taxon>Bacteria</taxon>
        <taxon>Pseudomonadati</taxon>
        <taxon>Pseudomonadota</taxon>
        <taxon>Gammaproteobacteria</taxon>
        <taxon>Pasteurellales</taxon>
        <taxon>Pasteurellaceae</taxon>
        <taxon>Testudinibacter</taxon>
    </lineage>
</organism>
<dbReference type="AlphaFoldDB" id="A0A4R3YDJ4"/>
<dbReference type="Proteomes" id="UP000294619">
    <property type="component" value="Unassembled WGS sequence"/>
</dbReference>
<evidence type="ECO:0000313" key="4">
    <source>
        <dbReference type="Proteomes" id="UP000305526"/>
    </source>
</evidence>
<protein>
    <submittedName>
        <fullName evidence="1">Uncharacterized protein</fullName>
    </submittedName>
</protein>
<accession>A0A4R3YDJ4</accession>
<dbReference type="RefSeq" id="WP_132964912.1">
    <property type="nucleotide sequence ID" value="NZ_LEKL01000001.1"/>
</dbReference>
<evidence type="ECO:0000313" key="1">
    <source>
        <dbReference type="EMBL" id="TCV89188.1"/>
    </source>
</evidence>
<reference evidence="2 4" key="2">
    <citation type="submission" date="2019-05" db="EMBL/GenBank/DDBJ databases">
        <title>Pasteurellaceae isolates from reptiles.</title>
        <authorList>
            <person name="Bojesen A.M."/>
            <person name="Lund E."/>
        </authorList>
    </citation>
    <scope>NUCLEOTIDE SEQUENCE [LARGE SCALE GENOMIC DNA]</scope>
    <source>
        <strain evidence="2 4">ELNT2x</strain>
    </source>
</reference>
<evidence type="ECO:0000313" key="3">
    <source>
        <dbReference type="Proteomes" id="UP000294619"/>
    </source>
</evidence>
<dbReference type="Proteomes" id="UP000305526">
    <property type="component" value="Unassembled WGS sequence"/>
</dbReference>
<keyword evidence="4" id="KW-1185">Reference proteome</keyword>
<comment type="caution">
    <text evidence="1">The sequence shown here is derived from an EMBL/GenBank/DDBJ whole genome shotgun (WGS) entry which is preliminary data.</text>
</comment>
<name>A0A4R3YDJ4_9PAST</name>